<dbReference type="EMBL" id="BMAW01015231">
    <property type="protein sequence ID" value="GFT42687.1"/>
    <property type="molecule type" value="Genomic_DNA"/>
</dbReference>
<evidence type="ECO:0000313" key="2">
    <source>
        <dbReference type="Proteomes" id="UP000887013"/>
    </source>
</evidence>
<gene>
    <name evidence="1" type="ORF">NPIL_176531</name>
</gene>
<keyword evidence="2" id="KW-1185">Reference proteome</keyword>
<sequence>MDQCIASIYACPLSSTWPFEPNRLFIPNGDVENLISGSNLQDFGDPALKQALLNEEERIKEIIASFNKTFPLPEVRKSQKVSKFYEVDKEDSIEESSNKTCQPSFEKTVKGLANTMLQILQDIEHVILLT</sequence>
<dbReference type="AlphaFoldDB" id="A0A8X6P0U7"/>
<comment type="caution">
    <text evidence="1">The sequence shown here is derived from an EMBL/GenBank/DDBJ whole genome shotgun (WGS) entry which is preliminary data.</text>
</comment>
<accession>A0A8X6P0U7</accession>
<protein>
    <submittedName>
        <fullName evidence="1">Uncharacterized protein</fullName>
    </submittedName>
</protein>
<name>A0A8X6P0U7_NEPPI</name>
<evidence type="ECO:0000313" key="1">
    <source>
        <dbReference type="EMBL" id="GFT42687.1"/>
    </source>
</evidence>
<organism evidence="1 2">
    <name type="scientific">Nephila pilipes</name>
    <name type="common">Giant wood spider</name>
    <name type="synonym">Nephila maculata</name>
    <dbReference type="NCBI Taxonomy" id="299642"/>
    <lineage>
        <taxon>Eukaryota</taxon>
        <taxon>Metazoa</taxon>
        <taxon>Ecdysozoa</taxon>
        <taxon>Arthropoda</taxon>
        <taxon>Chelicerata</taxon>
        <taxon>Arachnida</taxon>
        <taxon>Araneae</taxon>
        <taxon>Araneomorphae</taxon>
        <taxon>Entelegynae</taxon>
        <taxon>Araneoidea</taxon>
        <taxon>Nephilidae</taxon>
        <taxon>Nephila</taxon>
    </lineage>
</organism>
<reference evidence="1" key="1">
    <citation type="submission" date="2020-08" db="EMBL/GenBank/DDBJ databases">
        <title>Multicomponent nature underlies the extraordinary mechanical properties of spider dragline silk.</title>
        <authorList>
            <person name="Kono N."/>
            <person name="Nakamura H."/>
            <person name="Mori M."/>
            <person name="Yoshida Y."/>
            <person name="Ohtoshi R."/>
            <person name="Malay A.D."/>
            <person name="Moran D.A.P."/>
            <person name="Tomita M."/>
            <person name="Numata K."/>
            <person name="Arakawa K."/>
        </authorList>
    </citation>
    <scope>NUCLEOTIDE SEQUENCE</scope>
</reference>
<dbReference type="OrthoDB" id="332390at2759"/>
<proteinExistence type="predicted"/>
<dbReference type="Proteomes" id="UP000887013">
    <property type="component" value="Unassembled WGS sequence"/>
</dbReference>